<evidence type="ECO:0008006" key="3">
    <source>
        <dbReference type="Google" id="ProtNLM"/>
    </source>
</evidence>
<sequence length="359" mass="40854">MADCFTTLARILTLPLVSIDILPGYGHEWVDADADASLAPFLLKDGNLGIPQKALVQAYFVAIESFKFARKRISIDQFAVEDAVSSSSVIVLTNPAHTTALDVRKALVKRKVLDAKKELEFTTALLTIRESSKQSIMWHHRRWLLRYIFTGDVTVADGDLTDVHFPPDLFRREYRLVSADCELYDRNYYAWAHRSICSRALVAAISSSTSKDEASQYMSVLEDEVNGMRTWIEQHVSDYSAVQYFHNLHDYLRQLPFSMIETVLPLISGTNSMLSHAFPLLRRYADHESLWLYLRSGISFVRDGDEWPREEIQQFAQMCASSSGPLEGKSIAFANDPNKIGRNARLFLLWLTRHTGHES</sequence>
<reference evidence="2" key="1">
    <citation type="journal article" date="2014" name="Proc. Natl. Acad. Sci. U.S.A.">
        <title>Extensive sampling of basidiomycete genomes demonstrates inadequacy of the white-rot/brown-rot paradigm for wood decay fungi.</title>
        <authorList>
            <person name="Riley R."/>
            <person name="Salamov A.A."/>
            <person name="Brown D.W."/>
            <person name="Nagy L.G."/>
            <person name="Floudas D."/>
            <person name="Held B.W."/>
            <person name="Levasseur A."/>
            <person name="Lombard V."/>
            <person name="Morin E."/>
            <person name="Otillar R."/>
            <person name="Lindquist E.A."/>
            <person name="Sun H."/>
            <person name="LaButti K.M."/>
            <person name="Schmutz J."/>
            <person name="Jabbour D."/>
            <person name="Luo H."/>
            <person name="Baker S.E."/>
            <person name="Pisabarro A.G."/>
            <person name="Walton J.D."/>
            <person name="Blanchette R.A."/>
            <person name="Henrissat B."/>
            <person name="Martin F."/>
            <person name="Cullen D."/>
            <person name="Hibbett D.S."/>
            <person name="Grigoriev I.V."/>
        </authorList>
    </citation>
    <scope>NUCLEOTIDE SEQUENCE [LARGE SCALE GENOMIC DNA]</scope>
    <source>
        <strain evidence="2">MUCL 33604</strain>
    </source>
</reference>
<dbReference type="OrthoDB" id="1924260at2759"/>
<dbReference type="SUPFAM" id="SSF48439">
    <property type="entry name" value="Protein prenylyltransferase"/>
    <property type="match status" value="1"/>
</dbReference>
<dbReference type="PANTHER" id="PTHR11129">
    <property type="entry name" value="PROTEIN FARNESYLTRANSFERASE ALPHA SUBUNIT/RAB GERANYLGERANYL TRANSFERASE ALPHA SUBUNIT"/>
    <property type="match status" value="1"/>
</dbReference>
<keyword evidence="2" id="KW-1185">Reference proteome</keyword>
<gene>
    <name evidence="1" type="ORF">JAAARDRAFT_195970</name>
</gene>
<dbReference type="Gene3D" id="1.25.40.120">
    <property type="entry name" value="Protein prenylyltransferase"/>
    <property type="match status" value="1"/>
</dbReference>
<evidence type="ECO:0000313" key="2">
    <source>
        <dbReference type="Proteomes" id="UP000027265"/>
    </source>
</evidence>
<dbReference type="AlphaFoldDB" id="A0A067PJW9"/>
<dbReference type="GO" id="GO:0005737">
    <property type="term" value="C:cytoplasm"/>
    <property type="evidence" value="ECO:0007669"/>
    <property type="project" value="TreeGrafter"/>
</dbReference>
<dbReference type="HOGENOM" id="CLU_066043_0_0_1"/>
<proteinExistence type="predicted"/>
<protein>
    <recommendedName>
        <fullName evidence="3">Protein prenyltransferase</fullName>
    </recommendedName>
</protein>
<dbReference type="InParanoid" id="A0A067PJW9"/>
<dbReference type="PANTHER" id="PTHR11129:SF3">
    <property type="entry name" value="PROTEIN PRENYLTRANSFERASE ALPHA SUBUNIT REPEAT-CONTAINING PROTEIN 1"/>
    <property type="match status" value="1"/>
</dbReference>
<evidence type="ECO:0000313" key="1">
    <source>
        <dbReference type="EMBL" id="KDQ55094.1"/>
    </source>
</evidence>
<dbReference type="EMBL" id="KL197726">
    <property type="protein sequence ID" value="KDQ55094.1"/>
    <property type="molecule type" value="Genomic_DNA"/>
</dbReference>
<accession>A0A067PJW9</accession>
<dbReference type="Proteomes" id="UP000027265">
    <property type="component" value="Unassembled WGS sequence"/>
</dbReference>
<name>A0A067PJW9_9AGAM</name>
<organism evidence="1 2">
    <name type="scientific">Jaapia argillacea MUCL 33604</name>
    <dbReference type="NCBI Taxonomy" id="933084"/>
    <lineage>
        <taxon>Eukaryota</taxon>
        <taxon>Fungi</taxon>
        <taxon>Dikarya</taxon>
        <taxon>Basidiomycota</taxon>
        <taxon>Agaricomycotina</taxon>
        <taxon>Agaricomycetes</taxon>
        <taxon>Agaricomycetidae</taxon>
        <taxon>Jaapiales</taxon>
        <taxon>Jaapiaceae</taxon>
        <taxon>Jaapia</taxon>
    </lineage>
</organism>